<reference evidence="3" key="1">
    <citation type="journal article" date="2012" name="Science">
        <title>The Paleozoic origin of enzymatic lignin decomposition reconstructed from 31 fungal genomes.</title>
        <authorList>
            <person name="Floudas D."/>
            <person name="Binder M."/>
            <person name="Riley R."/>
            <person name="Barry K."/>
            <person name="Blanchette R.A."/>
            <person name="Henrissat B."/>
            <person name="Martinez A.T."/>
            <person name="Otillar R."/>
            <person name="Spatafora J.W."/>
            <person name="Yadav J.S."/>
            <person name="Aerts A."/>
            <person name="Benoit I."/>
            <person name="Boyd A."/>
            <person name="Carlson A."/>
            <person name="Copeland A."/>
            <person name="Coutinho P.M."/>
            <person name="de Vries R.P."/>
            <person name="Ferreira P."/>
            <person name="Findley K."/>
            <person name="Foster B."/>
            <person name="Gaskell J."/>
            <person name="Glotzer D."/>
            <person name="Gorecki P."/>
            <person name="Heitman J."/>
            <person name="Hesse C."/>
            <person name="Hori C."/>
            <person name="Igarashi K."/>
            <person name="Jurgens J.A."/>
            <person name="Kallen N."/>
            <person name="Kersten P."/>
            <person name="Kohler A."/>
            <person name="Kuees U."/>
            <person name="Kumar T.K.A."/>
            <person name="Kuo A."/>
            <person name="LaButti K."/>
            <person name="Larrondo L.F."/>
            <person name="Lindquist E."/>
            <person name="Ling A."/>
            <person name="Lombard V."/>
            <person name="Lucas S."/>
            <person name="Lundell T."/>
            <person name="Martin R."/>
            <person name="McLaughlin D.J."/>
            <person name="Morgenstern I."/>
            <person name="Morin E."/>
            <person name="Murat C."/>
            <person name="Nagy L.G."/>
            <person name="Nolan M."/>
            <person name="Ohm R.A."/>
            <person name="Patyshakuliyeva A."/>
            <person name="Rokas A."/>
            <person name="Ruiz-Duenas F.J."/>
            <person name="Sabat G."/>
            <person name="Salamov A."/>
            <person name="Samejima M."/>
            <person name="Schmutz J."/>
            <person name="Slot J.C."/>
            <person name="St John F."/>
            <person name="Stenlid J."/>
            <person name="Sun H."/>
            <person name="Sun S."/>
            <person name="Syed K."/>
            <person name="Tsang A."/>
            <person name="Wiebenga A."/>
            <person name="Young D."/>
            <person name="Pisabarro A."/>
            <person name="Eastwood D.C."/>
            <person name="Martin F."/>
            <person name="Cullen D."/>
            <person name="Grigoriev I.V."/>
            <person name="Hibbett D.S."/>
        </authorList>
    </citation>
    <scope>NUCLEOTIDE SEQUENCE [LARGE SCALE GENOMIC DNA]</scope>
    <source>
        <strain evidence="3">RWD-64-598 SS2</strain>
    </source>
</reference>
<dbReference type="EMBL" id="JH711581">
    <property type="protein sequence ID" value="EIW79347.1"/>
    <property type="molecule type" value="Genomic_DNA"/>
</dbReference>
<proteinExistence type="predicted"/>
<dbReference type="PANTHER" id="PTHR42678">
    <property type="entry name" value="AMIDASE"/>
    <property type="match status" value="1"/>
</dbReference>
<dbReference type="Gene3D" id="3.90.1300.10">
    <property type="entry name" value="Amidase signature (AS) domain"/>
    <property type="match status" value="1"/>
</dbReference>
<protein>
    <submittedName>
        <fullName evidence="2">Amidase signature enzyme</fullName>
    </submittedName>
</protein>
<dbReference type="InterPro" id="IPR023631">
    <property type="entry name" value="Amidase_dom"/>
</dbReference>
<accession>A0A5M3MK04</accession>
<dbReference type="InterPro" id="IPR036928">
    <property type="entry name" value="AS_sf"/>
</dbReference>
<dbReference type="Proteomes" id="UP000053558">
    <property type="component" value="Unassembled WGS sequence"/>
</dbReference>
<evidence type="ECO:0000259" key="1">
    <source>
        <dbReference type="Pfam" id="PF01425"/>
    </source>
</evidence>
<dbReference type="Pfam" id="PF01425">
    <property type="entry name" value="Amidase"/>
    <property type="match status" value="1"/>
</dbReference>
<dbReference type="OrthoDB" id="566138at2759"/>
<name>A0A5M3MK04_CONPW</name>
<dbReference type="SUPFAM" id="SSF75304">
    <property type="entry name" value="Amidase signature (AS) enzymes"/>
    <property type="match status" value="1"/>
</dbReference>
<evidence type="ECO:0000313" key="3">
    <source>
        <dbReference type="Proteomes" id="UP000053558"/>
    </source>
</evidence>
<dbReference type="PANTHER" id="PTHR42678:SF34">
    <property type="entry name" value="OS04G0183300 PROTEIN"/>
    <property type="match status" value="1"/>
</dbReference>
<gene>
    <name evidence="2" type="ORF">CONPUDRAFT_138480</name>
</gene>
<evidence type="ECO:0000313" key="2">
    <source>
        <dbReference type="EMBL" id="EIW79347.1"/>
    </source>
</evidence>
<dbReference type="GeneID" id="19201202"/>
<comment type="caution">
    <text evidence="2">The sequence shown here is derived from an EMBL/GenBank/DDBJ whole genome shotgun (WGS) entry which is preliminary data.</text>
</comment>
<sequence length="520" mass="56082">MHPDLYEASIFELQDGLTAGAFTSLDLCKAYLARIEEVNYQGAALHAVIETNPSVLEQASALDEERRSKVPRGPLHGIPLLLKDNIATVYEEGMNTTAGSYALLGSVVPRDAHIVTLLRAAGAIFLGKTNMCEWAHYRGSMPWGWSARGGQSICPYHPKGDPSGSSSGSASAIAVGLAAGASGTETNGSIICPSSRNNIVGVKPTVGLVSRAGVIPLSSTQDTPGPMCRSVTDAAILLSTISGPDPRDKRTLAQPESESRPDYLAVLRTDALKGARLGVPRELFDTEKSEMYEYFEETLDVLRKLGAEVVDNTELASTEEMKTSQAESIVFRMDFRADINEYLGELIHTPSDVRTLSDLIAYNIEHADVELIAPHYANQDKFIASETSRKDNSYYTALTESLRLGRAQGIDDALQKFHLDALVLPTEANVSTPAGMAGYPVISVPLGFMPDNVHAMPESPEPLYEDGPGFPFGLAFVGTAYSESKLLGYAFAFEQATKARLRKLALATAIPKTQLRHVLC</sequence>
<dbReference type="AlphaFoldDB" id="A0A5M3MK04"/>
<dbReference type="OMA" id="QIRRMNP"/>
<dbReference type="RefSeq" id="XP_007770998.1">
    <property type="nucleotide sequence ID" value="XM_007772808.1"/>
</dbReference>
<feature type="domain" description="Amidase" evidence="1">
    <location>
        <begin position="27"/>
        <end position="487"/>
    </location>
</feature>
<organism evidence="2 3">
    <name type="scientific">Coniophora puteana (strain RWD-64-598)</name>
    <name type="common">Brown rot fungus</name>
    <dbReference type="NCBI Taxonomy" id="741705"/>
    <lineage>
        <taxon>Eukaryota</taxon>
        <taxon>Fungi</taxon>
        <taxon>Dikarya</taxon>
        <taxon>Basidiomycota</taxon>
        <taxon>Agaricomycotina</taxon>
        <taxon>Agaricomycetes</taxon>
        <taxon>Agaricomycetidae</taxon>
        <taxon>Boletales</taxon>
        <taxon>Coniophorineae</taxon>
        <taxon>Coniophoraceae</taxon>
        <taxon>Coniophora</taxon>
    </lineage>
</organism>
<keyword evidence="3" id="KW-1185">Reference proteome</keyword>
<dbReference type="KEGG" id="cput:CONPUDRAFT_138480"/>